<dbReference type="PROSITE" id="PS00262">
    <property type="entry name" value="INSULIN"/>
    <property type="match status" value="1"/>
</dbReference>
<accession>A0ABD6E890</accession>
<dbReference type="Proteomes" id="UP001608902">
    <property type="component" value="Unassembled WGS sequence"/>
</dbReference>
<protein>
    <submittedName>
        <fullName evidence="3">Uncharacterized protein</fullName>
    </submittedName>
</protein>
<reference evidence="3 4" key="1">
    <citation type="submission" date="2024-08" db="EMBL/GenBank/DDBJ databases">
        <title>Gnathostoma spinigerum genome.</title>
        <authorList>
            <person name="Gonzalez-Bertolin B."/>
            <person name="Monzon S."/>
            <person name="Zaballos A."/>
            <person name="Jimenez P."/>
            <person name="Dekumyoy P."/>
            <person name="Varona S."/>
            <person name="Cuesta I."/>
            <person name="Sumanam S."/>
            <person name="Adisakwattana P."/>
            <person name="Gasser R.B."/>
            <person name="Hernandez-Gonzalez A."/>
            <person name="Young N.D."/>
            <person name="Perteguer M.J."/>
        </authorList>
    </citation>
    <scope>NUCLEOTIDE SEQUENCE [LARGE SCALE GENOMIC DNA]</scope>
    <source>
        <strain evidence="3">AL3</strain>
        <tissue evidence="3">Liver</tissue>
    </source>
</reference>
<comment type="caution">
    <text evidence="3">The sequence shown here is derived from an EMBL/GenBank/DDBJ whole genome shotgun (WGS) entry which is preliminary data.</text>
</comment>
<dbReference type="InterPro" id="IPR022353">
    <property type="entry name" value="Insulin_CS"/>
</dbReference>
<dbReference type="SUPFAM" id="SSF56994">
    <property type="entry name" value="Insulin-like"/>
    <property type="match status" value="1"/>
</dbReference>
<evidence type="ECO:0000313" key="4">
    <source>
        <dbReference type="Proteomes" id="UP001608902"/>
    </source>
</evidence>
<keyword evidence="4" id="KW-1185">Reference proteome</keyword>
<evidence type="ECO:0000313" key="3">
    <source>
        <dbReference type="EMBL" id="MFH4976248.1"/>
    </source>
</evidence>
<comment type="similarity">
    <text evidence="1">Belongs to the insulin family.</text>
</comment>
<sequence length="85" mass="9462">MQICTFAYERTPCFNSRFPDIPSPTSVRSGTARAYGGIASKCCEEGCTVLDLRATCCFKISCLRRCYPKSGYGRHLKKPDEQVIA</sequence>
<evidence type="ECO:0000256" key="1">
    <source>
        <dbReference type="ARBA" id="ARBA00009034"/>
    </source>
</evidence>
<name>A0ABD6E890_9BILA</name>
<dbReference type="InterPro" id="IPR036438">
    <property type="entry name" value="Insulin-like_sf"/>
</dbReference>
<evidence type="ECO:0000256" key="2">
    <source>
        <dbReference type="ARBA" id="ARBA00022729"/>
    </source>
</evidence>
<keyword evidence="2" id="KW-0732">Signal</keyword>
<dbReference type="AlphaFoldDB" id="A0ABD6E890"/>
<gene>
    <name evidence="3" type="ORF">AB6A40_002957</name>
</gene>
<organism evidence="3 4">
    <name type="scientific">Gnathostoma spinigerum</name>
    <dbReference type="NCBI Taxonomy" id="75299"/>
    <lineage>
        <taxon>Eukaryota</taxon>
        <taxon>Metazoa</taxon>
        <taxon>Ecdysozoa</taxon>
        <taxon>Nematoda</taxon>
        <taxon>Chromadorea</taxon>
        <taxon>Rhabditida</taxon>
        <taxon>Spirurina</taxon>
        <taxon>Gnathostomatomorpha</taxon>
        <taxon>Gnathostomatoidea</taxon>
        <taxon>Gnathostomatidae</taxon>
        <taxon>Gnathostoma</taxon>
    </lineage>
</organism>
<dbReference type="EMBL" id="JBGFUD010001412">
    <property type="protein sequence ID" value="MFH4976248.1"/>
    <property type="molecule type" value="Genomic_DNA"/>
</dbReference>
<proteinExistence type="inferred from homology"/>